<dbReference type="Pfam" id="PF24681">
    <property type="entry name" value="Kelch_KLHDC2_KLHL20_DRC7"/>
    <property type="match status" value="1"/>
</dbReference>
<dbReference type="Gene3D" id="2.120.10.80">
    <property type="entry name" value="Kelch-type beta propeller"/>
    <property type="match status" value="1"/>
</dbReference>
<evidence type="ECO:0000313" key="2">
    <source>
        <dbReference type="EMBL" id="MFD1001620.1"/>
    </source>
</evidence>
<dbReference type="PANTHER" id="PTHR35807">
    <property type="entry name" value="TRANSCRIPTIONAL REGULATOR REDD-RELATED"/>
    <property type="match status" value="1"/>
</dbReference>
<keyword evidence="1" id="KW-1133">Transmembrane helix</keyword>
<comment type="caution">
    <text evidence="2">The sequence shown here is derived from an EMBL/GenBank/DDBJ whole genome shotgun (WGS) entry which is preliminary data.</text>
</comment>
<dbReference type="PANTHER" id="PTHR35807:SF1">
    <property type="entry name" value="TRANSCRIPTIONAL REGULATOR REDD"/>
    <property type="match status" value="1"/>
</dbReference>
<name>A0ABW3K5T5_9BACT</name>
<dbReference type="RefSeq" id="WP_377581692.1">
    <property type="nucleotide sequence ID" value="NZ_JBHTKA010000007.1"/>
</dbReference>
<keyword evidence="1" id="KW-0472">Membrane</keyword>
<evidence type="ECO:0000256" key="1">
    <source>
        <dbReference type="SAM" id="Phobius"/>
    </source>
</evidence>
<dbReference type="SUPFAM" id="SSF117281">
    <property type="entry name" value="Kelch motif"/>
    <property type="match status" value="1"/>
</dbReference>
<evidence type="ECO:0000313" key="3">
    <source>
        <dbReference type="Proteomes" id="UP001597112"/>
    </source>
</evidence>
<reference evidence="3" key="1">
    <citation type="journal article" date="2019" name="Int. J. Syst. Evol. Microbiol.">
        <title>The Global Catalogue of Microorganisms (GCM) 10K type strain sequencing project: providing services to taxonomists for standard genome sequencing and annotation.</title>
        <authorList>
            <consortium name="The Broad Institute Genomics Platform"/>
            <consortium name="The Broad Institute Genome Sequencing Center for Infectious Disease"/>
            <person name="Wu L."/>
            <person name="Ma J."/>
        </authorList>
    </citation>
    <scope>NUCLEOTIDE SEQUENCE [LARGE SCALE GENOMIC DNA]</scope>
    <source>
        <strain evidence="3">CCUG 58938</strain>
    </source>
</reference>
<dbReference type="InterPro" id="IPR051677">
    <property type="entry name" value="AfsR-DnrI-RedD_regulator"/>
</dbReference>
<gene>
    <name evidence="2" type="ORF">ACFQ21_19980</name>
</gene>
<dbReference type="Proteomes" id="UP001597112">
    <property type="component" value="Unassembled WGS sequence"/>
</dbReference>
<accession>A0ABW3K5T5</accession>
<dbReference type="EMBL" id="JBHTKA010000007">
    <property type="protein sequence ID" value="MFD1001620.1"/>
    <property type="molecule type" value="Genomic_DNA"/>
</dbReference>
<protein>
    <submittedName>
        <fullName evidence="2">Kelch repeat-containing protein</fullName>
    </submittedName>
</protein>
<proteinExistence type="predicted"/>
<feature type="transmembrane region" description="Helical" evidence="1">
    <location>
        <begin position="573"/>
        <end position="593"/>
    </location>
</feature>
<organism evidence="2 3">
    <name type="scientific">Ohtaekwangia kribbensis</name>
    <dbReference type="NCBI Taxonomy" id="688913"/>
    <lineage>
        <taxon>Bacteria</taxon>
        <taxon>Pseudomonadati</taxon>
        <taxon>Bacteroidota</taxon>
        <taxon>Cytophagia</taxon>
        <taxon>Cytophagales</taxon>
        <taxon>Fulvivirgaceae</taxon>
        <taxon>Ohtaekwangia</taxon>
    </lineage>
</organism>
<keyword evidence="3" id="KW-1185">Reference proteome</keyword>
<sequence length="861" mass="99288">MSRTQAGLWSLCRNFEDMLSLIKSFCFAFLFFGFVSLQAAPPGGLKFHGSEQSINQRTSYNVFGEKTPEFSDHFDIEFNLSLFPTTEFGYIIRIKNKESNRIYNLFYDGQGSDLVFKFNEEGKNNLIVATMNRDELLDLHWFKMKIVFDLKSDSIKLTVHNKTFGTGNEEFPELYYPIILFGKSDHIIDVPSFAIKDLSVGNQEKYSFPLNESKGNVVYDISGNAMGEVANPEWLVNDAYHWRYKTSFKSKSVAGANYNPEKKEIYYFNRDSLHVYNVRSGDTDVKVFREACPVKLMLGTNFIDTQHNKLYSYETYYSHPNENYAGPTVASLDLNTYEWTAENSEQLTSPLHHHGSYFNTPAQQYTIFGGFGRMRYSKDFFAYDLHRKQWDTLRGYTGDFLSPRYFSSVGYLKKTNCIYVFGGMGNESGEQTVGRKYYYDLYKIDLTTKHVSKLWEIPWERDNVVPVRGMVILDDSSFYTLCYPEHFTESLLKLYRFSLKDGSYEILGDSIPIFSDKITTNANLYYDSMLNNLYAVVQEFDDDISSDLKVYSLSFPPLTAQELASYSREKGNYALVIIFLVAIVAAGGIYLLYRKQKSKYSTVEGDTEDIVTLPGEVPSEATAITSRPNSIYLFGDFTVRDRNNRDVTYLFSAQLKQIFCLILQYSITENGIASARLSNILWPDKPADKVKNSRGVTINHLRKVLSELDGIELIYDKGNFKIEQSEAFYCDYTRCIQIISSNEVDKYRDELVDILSRGKFLQLSDHELYDSFKEEVEKKLEPVLLLEMEKSFTAELYPTTIAFAEAITNIDPLNDAALTFQVKAMQRLKMNDEARLRYQTFIIEYKKVMGTDYPHPFKSFV</sequence>
<dbReference type="InterPro" id="IPR015915">
    <property type="entry name" value="Kelch-typ_b-propeller"/>
</dbReference>
<keyword evidence="1" id="KW-0812">Transmembrane</keyword>